<keyword evidence="8 12" id="KW-0862">Zinc</keyword>
<dbReference type="GO" id="GO:0004222">
    <property type="term" value="F:metalloendopeptidase activity"/>
    <property type="evidence" value="ECO:0007669"/>
    <property type="project" value="InterPro"/>
</dbReference>
<accession>A0A8H3W997</accession>
<feature type="binding site" evidence="12">
    <location>
        <position position="421"/>
    </location>
    <ligand>
        <name>Zn(2+)</name>
        <dbReference type="ChEBI" id="CHEBI:29105"/>
        <note>catalytic</note>
    </ligand>
</feature>
<protein>
    <recommendedName>
        <fullName evidence="13">Extracellular metalloproteinase</fullName>
        <ecNumber evidence="13">3.4.24.-</ecNumber>
    </recommendedName>
    <alternativeName>
        <fullName evidence="13">Fungalysin</fullName>
    </alternativeName>
</protein>
<dbReference type="Gene3D" id="3.10.170.10">
    <property type="match status" value="1"/>
</dbReference>
<evidence type="ECO:0000256" key="10">
    <source>
        <dbReference type="ARBA" id="ARBA00023145"/>
    </source>
</evidence>
<feature type="region of interest" description="Disordered" evidence="14">
    <location>
        <begin position="262"/>
        <end position="282"/>
    </location>
</feature>
<dbReference type="GO" id="GO:0008270">
    <property type="term" value="F:zinc ion binding"/>
    <property type="evidence" value="ECO:0007669"/>
    <property type="project" value="InterPro"/>
</dbReference>
<evidence type="ECO:0000256" key="3">
    <source>
        <dbReference type="ARBA" id="ARBA00022525"/>
    </source>
</evidence>
<sequence>MVLFGALVLLGLASRAVGHPGHRPRQLSKRAQLLNSYRFNTVSSYAPGDDAIFHKPRTTTERRDKRADYVGIATLKLREVAPQAEFRLVDDSYVGSNGVAHVHFQQTVDGIDVDNAQFNVNLLGDGTVLSFGSSFSEHTPEIPNISKRTGPSTTPLGAFQTAVQLLDLPITGVAASTAESIDDDGTYVIRGVRGAVTDPLVKLAYVQVNGSVALAWRVETDIGTNWLHTYIDATTGKDISGVVDYTDTATYEVYPWGSMNPDESARQSVANPEDTATSPFGWHSDGTQEYTTLHGNNAFVTISSGNNPSSSDLLFSYPYSPATTDPASYVEASATQGFYIVNRFHDILYKLGFDEDAGNFQTNNNGKGGASGDPLELIVQASGGSAQIYVPADGRSPRLSMGVWSGTPQRDSMFDATVLLHEYMHGVTRRLVGGPATSGCLSDMNGLSINEGYSDFVPTLLRVKESDTRSTDYTIADWATGQPIGLRSHYVSTSLVKTPLTYSSLNDLVSTGGFDLATVWASVLYDVFWNMVDTYGIGDVSAVSFDANGVPQGARYLLLKLILDSEALMPCNAHHLQARDALLEADRVLTGGVNKCSIWRGFARRGFGQDAVYGSGTRGRTQSFLFSTLLPLNLTKTEPTMASEIQIRLAKPSDADAIGKVHNEALNQFHEFYQAFYEHPIEQIILVNTRNVVQNPKHQFYVAVDELDTVVGFIRYHVVDATEPSDATTTVEAHEIPAVTTPASNLFAIKDHMKELWERFGHPREDEMDACYEKAVDGRKHSYIKHIMVDPKYQRKGIGAKLLRTVIDISDTERVPTFLVASAEGHGLYKRLGFEDLGTWTIDNGRWAKEIVQHEHDLGLTGNERLSEWFAGTQEVEKYMMRWETRE</sequence>
<evidence type="ECO:0000313" key="16">
    <source>
        <dbReference type="EMBL" id="KAF0321860.1"/>
    </source>
</evidence>
<dbReference type="InterPro" id="IPR027268">
    <property type="entry name" value="Peptidase_M4/M1_CTD_sf"/>
</dbReference>
<evidence type="ECO:0000256" key="11">
    <source>
        <dbReference type="PIRSR" id="PIRSR601842-1"/>
    </source>
</evidence>
<comment type="similarity">
    <text evidence="2 13">Belongs to the peptidase M36 family.</text>
</comment>
<dbReference type="EMBL" id="WOWK01000067">
    <property type="protein sequence ID" value="KAF0321860.1"/>
    <property type="molecule type" value="Genomic_DNA"/>
</dbReference>
<dbReference type="InterPro" id="IPR016181">
    <property type="entry name" value="Acyl_CoA_acyltransferase"/>
</dbReference>
<evidence type="ECO:0000256" key="2">
    <source>
        <dbReference type="ARBA" id="ARBA00006006"/>
    </source>
</evidence>
<dbReference type="PRINTS" id="PR00999">
    <property type="entry name" value="FUNGALYSIN"/>
</dbReference>
<dbReference type="InterPro" id="IPR050371">
    <property type="entry name" value="Fungal_virulence_M36"/>
</dbReference>
<evidence type="ECO:0000313" key="17">
    <source>
        <dbReference type="Proteomes" id="UP000434172"/>
    </source>
</evidence>
<gene>
    <name evidence="16" type="ORF">GQ607_010994</name>
</gene>
<evidence type="ECO:0000256" key="4">
    <source>
        <dbReference type="ARBA" id="ARBA00022670"/>
    </source>
</evidence>
<feature type="domain" description="N-acetyltransferase" evidence="15">
    <location>
        <begin position="645"/>
        <end position="852"/>
    </location>
</feature>
<dbReference type="GO" id="GO:0016747">
    <property type="term" value="F:acyltransferase activity, transferring groups other than amino-acyl groups"/>
    <property type="evidence" value="ECO:0007669"/>
    <property type="project" value="InterPro"/>
</dbReference>
<keyword evidence="10 13" id="KW-0865">Zymogen</keyword>
<dbReference type="SUPFAM" id="SSF55486">
    <property type="entry name" value="Metalloproteases ('zincins'), catalytic domain"/>
    <property type="match status" value="1"/>
</dbReference>
<dbReference type="InterPro" id="IPR000182">
    <property type="entry name" value="GNAT_dom"/>
</dbReference>
<keyword evidence="17" id="KW-1185">Reference proteome</keyword>
<evidence type="ECO:0000256" key="9">
    <source>
        <dbReference type="ARBA" id="ARBA00023049"/>
    </source>
</evidence>
<dbReference type="Gene3D" id="3.40.630.30">
    <property type="match status" value="1"/>
</dbReference>
<dbReference type="PROSITE" id="PS51186">
    <property type="entry name" value="GNAT"/>
    <property type="match status" value="1"/>
</dbReference>
<keyword evidence="5 12" id="KW-0479">Metal-binding</keyword>
<dbReference type="InterPro" id="IPR001842">
    <property type="entry name" value="Peptidase_M36"/>
</dbReference>
<feature type="compositionally biased region" description="Polar residues" evidence="14">
    <location>
        <begin position="266"/>
        <end position="278"/>
    </location>
</feature>
<evidence type="ECO:0000256" key="6">
    <source>
        <dbReference type="ARBA" id="ARBA00022729"/>
    </source>
</evidence>
<evidence type="ECO:0000256" key="13">
    <source>
        <dbReference type="RuleBase" id="RU364017"/>
    </source>
</evidence>
<dbReference type="Pfam" id="PF07504">
    <property type="entry name" value="FTP"/>
    <property type="match status" value="1"/>
</dbReference>
<feature type="signal peptide" evidence="13">
    <location>
        <begin position="1"/>
        <end position="18"/>
    </location>
</feature>
<feature type="binding site" evidence="12">
    <location>
        <position position="451"/>
    </location>
    <ligand>
        <name>Zn(2+)</name>
        <dbReference type="ChEBI" id="CHEBI:29105"/>
        <note>catalytic</note>
    </ligand>
</feature>
<reference evidence="16 17" key="1">
    <citation type="submission" date="2019-12" db="EMBL/GenBank/DDBJ databases">
        <title>A genome sequence resource for the geographically widespread anthracnose pathogen Colletotrichum asianum.</title>
        <authorList>
            <person name="Meng Y."/>
        </authorList>
    </citation>
    <scope>NUCLEOTIDE SEQUENCE [LARGE SCALE GENOMIC DNA]</scope>
    <source>
        <strain evidence="16 17">ICMP 18580</strain>
    </source>
</reference>
<evidence type="ECO:0000256" key="12">
    <source>
        <dbReference type="PIRSR" id="PIRSR601842-2"/>
    </source>
</evidence>
<name>A0A8H3W997_9PEZI</name>
<evidence type="ECO:0000259" key="15">
    <source>
        <dbReference type="PROSITE" id="PS51186"/>
    </source>
</evidence>
<keyword evidence="9 13" id="KW-0482">Metalloprotease</keyword>
<feature type="chain" id="PRO_5034309731" description="Extracellular metalloproteinase" evidence="13">
    <location>
        <begin position="19"/>
        <end position="887"/>
    </location>
</feature>
<evidence type="ECO:0000256" key="8">
    <source>
        <dbReference type="ARBA" id="ARBA00022833"/>
    </source>
</evidence>
<feature type="active site" evidence="11">
    <location>
        <position position="422"/>
    </location>
</feature>
<dbReference type="CDD" id="cd09596">
    <property type="entry name" value="M36"/>
    <property type="match status" value="1"/>
</dbReference>
<evidence type="ECO:0000256" key="5">
    <source>
        <dbReference type="ARBA" id="ARBA00022723"/>
    </source>
</evidence>
<dbReference type="PANTHER" id="PTHR33478">
    <property type="entry name" value="EXTRACELLULAR METALLOPROTEINASE MEP"/>
    <property type="match status" value="1"/>
</dbReference>
<feature type="binding site" evidence="12">
    <location>
        <position position="425"/>
    </location>
    <ligand>
        <name>Zn(2+)</name>
        <dbReference type="ChEBI" id="CHEBI:29105"/>
        <note>catalytic</note>
    </ligand>
</feature>
<dbReference type="SUPFAM" id="SSF55729">
    <property type="entry name" value="Acyl-CoA N-acyltransferases (Nat)"/>
    <property type="match status" value="1"/>
</dbReference>
<dbReference type="Proteomes" id="UP000434172">
    <property type="component" value="Unassembled WGS sequence"/>
</dbReference>
<evidence type="ECO:0000256" key="7">
    <source>
        <dbReference type="ARBA" id="ARBA00022801"/>
    </source>
</evidence>
<proteinExistence type="inferred from homology"/>
<keyword evidence="6 13" id="KW-0732">Signal</keyword>
<keyword evidence="7 13" id="KW-0378">Hydrolase</keyword>
<evidence type="ECO:0000256" key="1">
    <source>
        <dbReference type="ARBA" id="ARBA00004613"/>
    </source>
</evidence>
<organism evidence="16 17">
    <name type="scientific">Colletotrichum asianum</name>
    <dbReference type="NCBI Taxonomy" id="702518"/>
    <lineage>
        <taxon>Eukaryota</taxon>
        <taxon>Fungi</taxon>
        <taxon>Dikarya</taxon>
        <taxon>Ascomycota</taxon>
        <taxon>Pezizomycotina</taxon>
        <taxon>Sordariomycetes</taxon>
        <taxon>Hypocreomycetidae</taxon>
        <taxon>Glomerellales</taxon>
        <taxon>Glomerellaceae</taxon>
        <taxon>Colletotrichum</taxon>
        <taxon>Colletotrichum gloeosporioides species complex</taxon>
    </lineage>
</organism>
<dbReference type="GO" id="GO:0006508">
    <property type="term" value="P:proteolysis"/>
    <property type="evidence" value="ECO:0007669"/>
    <property type="project" value="UniProtKB-KW"/>
</dbReference>
<dbReference type="GO" id="GO:0005576">
    <property type="term" value="C:extracellular region"/>
    <property type="evidence" value="ECO:0007669"/>
    <property type="project" value="UniProtKB-SubCell"/>
</dbReference>
<dbReference type="PANTHER" id="PTHR33478:SF1">
    <property type="entry name" value="EXTRACELLULAR METALLOPROTEINASE MEP"/>
    <property type="match status" value="1"/>
</dbReference>
<dbReference type="CDD" id="cd04301">
    <property type="entry name" value="NAT_SF"/>
    <property type="match status" value="1"/>
</dbReference>
<dbReference type="EC" id="3.4.24.-" evidence="13"/>
<dbReference type="Gene3D" id="1.10.390.10">
    <property type="entry name" value="Neutral Protease Domain 2"/>
    <property type="match status" value="1"/>
</dbReference>
<comment type="subcellular location">
    <subcellularLocation>
        <location evidence="1 13">Secreted</location>
    </subcellularLocation>
</comment>
<dbReference type="Pfam" id="PF13508">
    <property type="entry name" value="Acetyltransf_7"/>
    <property type="match status" value="1"/>
</dbReference>
<dbReference type="OrthoDB" id="3227768at2759"/>
<dbReference type="InterPro" id="IPR011096">
    <property type="entry name" value="FTP_domain"/>
</dbReference>
<comment type="cofactor">
    <cofactor evidence="12">
        <name>Zn(2+)</name>
        <dbReference type="ChEBI" id="CHEBI:29105"/>
    </cofactor>
    <text evidence="12">Binds 1 zinc ion per subunit.</text>
</comment>
<evidence type="ECO:0000256" key="14">
    <source>
        <dbReference type="SAM" id="MobiDB-lite"/>
    </source>
</evidence>
<dbReference type="Pfam" id="PF02128">
    <property type="entry name" value="Peptidase_M36"/>
    <property type="match status" value="1"/>
</dbReference>
<keyword evidence="4 13" id="KW-0645">Protease</keyword>
<keyword evidence="3 13" id="KW-0964">Secreted</keyword>
<comment type="caution">
    <text evidence="16">The sequence shown here is derived from an EMBL/GenBank/DDBJ whole genome shotgun (WGS) entry which is preliminary data.</text>
</comment>
<dbReference type="AlphaFoldDB" id="A0A8H3W997"/>